<evidence type="ECO:0000313" key="8">
    <source>
        <dbReference type="EMBL" id="MCD2424364.1"/>
    </source>
</evidence>
<dbReference type="PROSITE" id="PS51898">
    <property type="entry name" value="TYR_RECOMBINASE"/>
    <property type="match status" value="1"/>
</dbReference>
<keyword evidence="4" id="KW-0233">DNA recombination</keyword>
<evidence type="ECO:0000256" key="2">
    <source>
        <dbReference type="ARBA" id="ARBA00022908"/>
    </source>
</evidence>
<feature type="domain" description="Core-binding (CB)" evidence="7">
    <location>
        <begin position="140"/>
        <end position="217"/>
    </location>
</feature>
<dbReference type="InterPro" id="IPR025269">
    <property type="entry name" value="SAM-like_dom"/>
</dbReference>
<dbReference type="SUPFAM" id="SSF56349">
    <property type="entry name" value="DNA breaking-rejoining enzymes"/>
    <property type="match status" value="1"/>
</dbReference>
<dbReference type="InterPro" id="IPR050090">
    <property type="entry name" value="Tyrosine_recombinase_XerCD"/>
</dbReference>
<dbReference type="Proteomes" id="UP001199816">
    <property type="component" value="Unassembled WGS sequence"/>
</dbReference>
<comment type="similarity">
    <text evidence="1">Belongs to the 'phage' integrase family.</text>
</comment>
<dbReference type="Gene3D" id="1.10.150.130">
    <property type="match status" value="1"/>
</dbReference>
<dbReference type="Gene3D" id="1.10.443.10">
    <property type="entry name" value="Intergrase catalytic core"/>
    <property type="match status" value="1"/>
</dbReference>
<feature type="domain" description="Tyr recombinase" evidence="6">
    <location>
        <begin position="242"/>
        <end position="435"/>
    </location>
</feature>
<gene>
    <name evidence="8" type="ORF">LQ567_16410</name>
</gene>
<dbReference type="InterPro" id="IPR011010">
    <property type="entry name" value="DNA_brk_join_enz"/>
</dbReference>
<evidence type="ECO:0000256" key="1">
    <source>
        <dbReference type="ARBA" id="ARBA00008857"/>
    </source>
</evidence>
<keyword evidence="9" id="KW-1185">Reference proteome</keyword>
<sequence>MSVSVVITLDTRRVKKKTGTYPVKLLVTSNSVPKRYQTIFDLSEQDFNTLSAKNMSATLRSIRDQLKQIERKAEDVATGLSPFTFAEFEKHYILNNPSFHQRKAIKETTALINHEFNEVMYDNRFPIFRLPKPEPDTILATFLFYISKLLSEHRIRTAANYQTTYNTIAKFKGNVRFIDINVVYLKRLEVWMLEQNYSKTTVGIYTRCLRAIFNEAIFQGIIKREKCYPFGRRLYQPPSSRNIKKALTLEDVSKIYYYKPECERERKAKDFWLFSYLANGINPTDIAYLKYKNIDGEYLVFERAKTENSTRLDPRPITVFITEDLQKIIQYWGNKDLSPNNYIFPILEHNITPLRQVELIELFVQAINDWMAKIRKKLGIEKKVTTYVARHTFSTIMKRAGVSTAFIQESLGHTNIKTTENYLDSFENKVKKEYASQLTAFKNPEKSI</sequence>
<dbReference type="PROSITE" id="PS51900">
    <property type="entry name" value="CB"/>
    <property type="match status" value="1"/>
</dbReference>
<evidence type="ECO:0000259" key="6">
    <source>
        <dbReference type="PROSITE" id="PS51898"/>
    </source>
</evidence>
<evidence type="ECO:0000259" key="7">
    <source>
        <dbReference type="PROSITE" id="PS51900"/>
    </source>
</evidence>
<dbReference type="RefSeq" id="WP_231006026.1">
    <property type="nucleotide sequence ID" value="NZ_JAJNEC010000005.1"/>
</dbReference>
<proteinExistence type="inferred from homology"/>
<dbReference type="EMBL" id="JAJNEC010000005">
    <property type="protein sequence ID" value="MCD2424364.1"/>
    <property type="molecule type" value="Genomic_DNA"/>
</dbReference>
<protein>
    <submittedName>
        <fullName evidence="8">Site-specific integrase</fullName>
    </submittedName>
</protein>
<dbReference type="PANTHER" id="PTHR30349">
    <property type="entry name" value="PHAGE INTEGRASE-RELATED"/>
    <property type="match status" value="1"/>
</dbReference>
<organism evidence="8 9">
    <name type="scientific">Niabella pedocola</name>
    <dbReference type="NCBI Taxonomy" id="1752077"/>
    <lineage>
        <taxon>Bacteria</taxon>
        <taxon>Pseudomonadati</taxon>
        <taxon>Bacteroidota</taxon>
        <taxon>Chitinophagia</taxon>
        <taxon>Chitinophagales</taxon>
        <taxon>Chitinophagaceae</taxon>
        <taxon>Niabella</taxon>
    </lineage>
</organism>
<name>A0ABS8PTH1_9BACT</name>
<evidence type="ECO:0000256" key="5">
    <source>
        <dbReference type="PROSITE-ProRule" id="PRU01248"/>
    </source>
</evidence>
<evidence type="ECO:0000256" key="3">
    <source>
        <dbReference type="ARBA" id="ARBA00023125"/>
    </source>
</evidence>
<keyword evidence="2" id="KW-0229">DNA integration</keyword>
<dbReference type="InterPro" id="IPR002104">
    <property type="entry name" value="Integrase_catalytic"/>
</dbReference>
<dbReference type="InterPro" id="IPR044068">
    <property type="entry name" value="CB"/>
</dbReference>
<dbReference type="InterPro" id="IPR010998">
    <property type="entry name" value="Integrase_recombinase_N"/>
</dbReference>
<accession>A0ABS8PTH1</accession>
<dbReference type="Pfam" id="PF13102">
    <property type="entry name" value="Phage_int_SAM_5"/>
    <property type="match status" value="1"/>
</dbReference>
<keyword evidence="3 5" id="KW-0238">DNA-binding</keyword>
<evidence type="ECO:0000313" key="9">
    <source>
        <dbReference type="Proteomes" id="UP001199816"/>
    </source>
</evidence>
<comment type="caution">
    <text evidence="8">The sequence shown here is derived from an EMBL/GenBank/DDBJ whole genome shotgun (WGS) entry which is preliminary data.</text>
</comment>
<reference evidence="8 9" key="1">
    <citation type="submission" date="2021-11" db="EMBL/GenBank/DDBJ databases">
        <title>Genomic of Niabella pedocola.</title>
        <authorList>
            <person name="Wu T."/>
        </authorList>
    </citation>
    <scope>NUCLEOTIDE SEQUENCE [LARGE SCALE GENOMIC DNA]</scope>
    <source>
        <strain evidence="8 9">JCM 31011</strain>
    </source>
</reference>
<dbReference type="Pfam" id="PF00589">
    <property type="entry name" value="Phage_integrase"/>
    <property type="match status" value="1"/>
</dbReference>
<evidence type="ECO:0000256" key="4">
    <source>
        <dbReference type="ARBA" id="ARBA00023172"/>
    </source>
</evidence>
<dbReference type="InterPro" id="IPR013762">
    <property type="entry name" value="Integrase-like_cat_sf"/>
</dbReference>
<dbReference type="PANTHER" id="PTHR30349:SF64">
    <property type="entry name" value="PROPHAGE INTEGRASE INTD-RELATED"/>
    <property type="match status" value="1"/>
</dbReference>